<proteinExistence type="inferred from homology"/>
<dbReference type="Gene3D" id="1.10.10.10">
    <property type="entry name" value="Winged helix-like DNA-binding domain superfamily/Winged helix DNA-binding domain"/>
    <property type="match status" value="1"/>
</dbReference>
<dbReference type="SUPFAM" id="SSF46785">
    <property type="entry name" value="Winged helix' DNA-binding domain"/>
    <property type="match status" value="1"/>
</dbReference>
<evidence type="ECO:0000313" key="6">
    <source>
        <dbReference type="EMBL" id="QCU90072.1"/>
    </source>
</evidence>
<evidence type="ECO:0000256" key="2">
    <source>
        <dbReference type="ARBA" id="ARBA00023015"/>
    </source>
</evidence>
<dbReference type="PRINTS" id="PR00039">
    <property type="entry name" value="HTHLYSR"/>
</dbReference>
<dbReference type="KEGG" id="thig:FE785_05200"/>
<feature type="domain" description="HTH lysR-type" evidence="5">
    <location>
        <begin position="1"/>
        <end position="59"/>
    </location>
</feature>
<dbReference type="PANTHER" id="PTHR30537:SF5">
    <property type="entry name" value="HTH-TYPE TRANSCRIPTIONAL ACTIVATOR TTDR-RELATED"/>
    <property type="match status" value="1"/>
</dbReference>
<dbReference type="GO" id="GO:0003677">
    <property type="term" value="F:DNA binding"/>
    <property type="evidence" value="ECO:0007669"/>
    <property type="project" value="UniProtKB-KW"/>
</dbReference>
<evidence type="ECO:0000256" key="4">
    <source>
        <dbReference type="ARBA" id="ARBA00023163"/>
    </source>
</evidence>
<evidence type="ECO:0000256" key="3">
    <source>
        <dbReference type="ARBA" id="ARBA00023125"/>
    </source>
</evidence>
<dbReference type="InterPro" id="IPR058163">
    <property type="entry name" value="LysR-type_TF_proteobact-type"/>
</dbReference>
<comment type="similarity">
    <text evidence="1">Belongs to the LysR transcriptional regulatory family.</text>
</comment>
<dbReference type="EMBL" id="CP040602">
    <property type="protein sequence ID" value="QCU90072.1"/>
    <property type="molecule type" value="Genomic_DNA"/>
</dbReference>
<accession>A0A4P9K533</accession>
<organism evidence="6 7">
    <name type="scientific">Thiomicrorhabdus sediminis</name>
    <dbReference type="NCBI Taxonomy" id="2580412"/>
    <lineage>
        <taxon>Bacteria</taxon>
        <taxon>Pseudomonadati</taxon>
        <taxon>Pseudomonadota</taxon>
        <taxon>Gammaproteobacteria</taxon>
        <taxon>Thiotrichales</taxon>
        <taxon>Piscirickettsiaceae</taxon>
        <taxon>Thiomicrorhabdus</taxon>
    </lineage>
</organism>
<dbReference type="CDD" id="cd08422">
    <property type="entry name" value="PBP2_CrgA_like"/>
    <property type="match status" value="1"/>
</dbReference>
<dbReference type="InterPro" id="IPR036388">
    <property type="entry name" value="WH-like_DNA-bd_sf"/>
</dbReference>
<evidence type="ECO:0000313" key="7">
    <source>
        <dbReference type="Proteomes" id="UP000304864"/>
    </source>
</evidence>
<dbReference type="Pfam" id="PF03466">
    <property type="entry name" value="LysR_substrate"/>
    <property type="match status" value="1"/>
</dbReference>
<dbReference type="GO" id="GO:0003700">
    <property type="term" value="F:DNA-binding transcription factor activity"/>
    <property type="evidence" value="ECO:0007669"/>
    <property type="project" value="InterPro"/>
</dbReference>
<dbReference type="SUPFAM" id="SSF53850">
    <property type="entry name" value="Periplasmic binding protein-like II"/>
    <property type="match status" value="1"/>
</dbReference>
<dbReference type="InterPro" id="IPR000847">
    <property type="entry name" value="LysR_HTH_N"/>
</dbReference>
<name>A0A4P9K533_9GAMM</name>
<dbReference type="PANTHER" id="PTHR30537">
    <property type="entry name" value="HTH-TYPE TRANSCRIPTIONAL REGULATOR"/>
    <property type="match status" value="1"/>
</dbReference>
<keyword evidence="2" id="KW-0805">Transcription regulation</keyword>
<sequence length="302" mass="34303">MGQLEDIQVFIRVVDAGSISKAAEQLNIAKSAVSRRLSELEERLQTKLIQRTTRKFHLTDAGKLYYEKALQVVDSVQELNDAVNDDNESIETKLRISIPLSFGLLHMSDAIDGFVKRYPKLELQVLMSDQTVNLVESGIDIAFRIGQLADSSIQARRIVPIDFVLCASPSFVEKVGDINSLADLADKPYLRYQSADSQALEMINPQGQSEIIYPQGRLQSNNGEFLHKMAVKGHGYVLMPRFISWQALQANDLIELLPDYTIPETYGYAVYPQNRYLSPIARKFIDYLLDYFAEYRVWQQGE</sequence>
<dbReference type="FunFam" id="1.10.10.10:FF:000001">
    <property type="entry name" value="LysR family transcriptional regulator"/>
    <property type="match status" value="1"/>
</dbReference>
<gene>
    <name evidence="6" type="ORF">FE785_05200</name>
</gene>
<evidence type="ECO:0000259" key="5">
    <source>
        <dbReference type="PROSITE" id="PS50931"/>
    </source>
</evidence>
<dbReference type="OrthoDB" id="8885940at2"/>
<dbReference type="RefSeq" id="WP_138564749.1">
    <property type="nucleotide sequence ID" value="NZ_CP040602.1"/>
</dbReference>
<dbReference type="InterPro" id="IPR036390">
    <property type="entry name" value="WH_DNA-bd_sf"/>
</dbReference>
<dbReference type="Gene3D" id="3.40.190.290">
    <property type="match status" value="1"/>
</dbReference>
<evidence type="ECO:0000256" key="1">
    <source>
        <dbReference type="ARBA" id="ARBA00009437"/>
    </source>
</evidence>
<dbReference type="AlphaFoldDB" id="A0A4P9K533"/>
<keyword evidence="7" id="KW-1185">Reference proteome</keyword>
<dbReference type="PROSITE" id="PS50931">
    <property type="entry name" value="HTH_LYSR"/>
    <property type="match status" value="1"/>
</dbReference>
<keyword evidence="3" id="KW-0238">DNA-binding</keyword>
<reference evidence="6 7" key="1">
    <citation type="submission" date="2019-05" db="EMBL/GenBank/DDBJ databases">
        <title>Thiomicrorhabdus sediminis sp. nov, a novel sulfur-oxidizing bacterium isolated from coastal sediment.</title>
        <authorList>
            <person name="Liu X."/>
        </authorList>
    </citation>
    <scope>NUCLEOTIDE SEQUENCE [LARGE SCALE GENOMIC DNA]</scope>
    <source>
        <strain evidence="6 7">G1</strain>
    </source>
</reference>
<dbReference type="InterPro" id="IPR005119">
    <property type="entry name" value="LysR_subst-bd"/>
</dbReference>
<protein>
    <submittedName>
        <fullName evidence="6">LysR family transcriptional regulator</fullName>
    </submittedName>
</protein>
<keyword evidence="4" id="KW-0804">Transcription</keyword>
<dbReference type="Pfam" id="PF00126">
    <property type="entry name" value="HTH_1"/>
    <property type="match status" value="1"/>
</dbReference>
<dbReference type="Proteomes" id="UP000304864">
    <property type="component" value="Chromosome"/>
</dbReference>